<feature type="region of interest" description="Disordered" evidence="1">
    <location>
        <begin position="87"/>
        <end position="112"/>
    </location>
</feature>
<dbReference type="Proteomes" id="UP000598271">
    <property type="component" value="Unassembled WGS sequence"/>
</dbReference>
<dbReference type="AlphaFoldDB" id="A0A8J3D835"/>
<proteinExistence type="predicted"/>
<gene>
    <name evidence="2" type="ORF">GCM10007390_17180</name>
</gene>
<accession>A0A8J3D835</accession>
<protein>
    <submittedName>
        <fullName evidence="2">Uncharacterized protein</fullName>
    </submittedName>
</protein>
<evidence type="ECO:0000313" key="3">
    <source>
        <dbReference type="Proteomes" id="UP000598271"/>
    </source>
</evidence>
<reference evidence="2 3" key="1">
    <citation type="journal article" date="2014" name="Int. J. Syst. Evol. Microbiol.">
        <title>Complete genome sequence of Corynebacterium casei LMG S-19264T (=DSM 44701T), isolated from a smear-ripened cheese.</title>
        <authorList>
            <consortium name="US DOE Joint Genome Institute (JGI-PGF)"/>
            <person name="Walter F."/>
            <person name="Albersmeier A."/>
            <person name="Kalinowski J."/>
            <person name="Ruckert C."/>
        </authorList>
    </citation>
    <scope>NUCLEOTIDE SEQUENCE [LARGE SCALE GENOMIC DNA]</scope>
    <source>
        <strain evidence="2 3">KCTC 12866</strain>
    </source>
</reference>
<evidence type="ECO:0000256" key="1">
    <source>
        <dbReference type="SAM" id="MobiDB-lite"/>
    </source>
</evidence>
<keyword evidence="3" id="KW-1185">Reference proteome</keyword>
<name>A0A8J3D835_9BACT</name>
<dbReference type="RefSeq" id="WP_189563894.1">
    <property type="nucleotide sequence ID" value="NZ_BMXF01000001.1"/>
</dbReference>
<dbReference type="EMBL" id="BMXF01000001">
    <property type="protein sequence ID" value="GHB63902.1"/>
    <property type="molecule type" value="Genomic_DNA"/>
</dbReference>
<organism evidence="2 3">
    <name type="scientific">Persicitalea jodogahamensis</name>
    <dbReference type="NCBI Taxonomy" id="402147"/>
    <lineage>
        <taxon>Bacteria</taxon>
        <taxon>Pseudomonadati</taxon>
        <taxon>Bacteroidota</taxon>
        <taxon>Cytophagia</taxon>
        <taxon>Cytophagales</taxon>
        <taxon>Spirosomataceae</taxon>
        <taxon>Persicitalea</taxon>
    </lineage>
</organism>
<evidence type="ECO:0000313" key="2">
    <source>
        <dbReference type="EMBL" id="GHB63902.1"/>
    </source>
</evidence>
<comment type="caution">
    <text evidence="2">The sequence shown here is derived from an EMBL/GenBank/DDBJ whole genome shotgun (WGS) entry which is preliminary data.</text>
</comment>
<sequence length="112" mass="12633">MGSRDLVNGNKELLLSEFHQLYKIHGRKWRARLKALSDWHKTDTGYHSWQNTLKGTVGNEALRLIVADMKAVANATPIEKAIRKQGLVRPQLSTTNPSAARRKRASSLESNQ</sequence>